<feature type="signal peptide" evidence="1">
    <location>
        <begin position="1"/>
        <end position="26"/>
    </location>
</feature>
<evidence type="ECO:0000256" key="1">
    <source>
        <dbReference type="SAM" id="SignalP"/>
    </source>
</evidence>
<evidence type="ECO:0000313" key="2">
    <source>
        <dbReference type="EMBL" id="OBR84999.1"/>
    </source>
</evidence>
<sequence length="315" mass="35482">MQFNDFNFYFFFLGFIFTAILATASAVPQPQSDSGFFLTARYNHLFPKDTCLCEFDPEDPSKYDDCVKHCEDPSKRVYFTERDLSDSIRAICFCPFNVTNCNCNWPRPPRRCCGVLHYPPWVWPIPRPIPLPTLLPGPISIDEPVAEGLAIDKRDDGASAFDMEKREDNSLSTPVLHARACPPDGKEVCYYVQGVKKCLPCIEENVICPLEEEEIICLDNADGVIQCPPCRPRPRPIICPHCRHLLNGTIICPPCPRPTICPLFCIDYPNGTVVCPGCGDRPPHTFFPTPTFTPTLPTFTIDFPTDFPDPTPETE</sequence>
<evidence type="ECO:0000313" key="4">
    <source>
        <dbReference type="Proteomes" id="UP000078595"/>
    </source>
</evidence>
<dbReference type="EMBL" id="CP144534">
    <property type="protein sequence ID" value="WWC62105.1"/>
    <property type="molecule type" value="Genomic_DNA"/>
</dbReference>
<reference evidence="3" key="3">
    <citation type="submission" date="2024-02" db="EMBL/GenBank/DDBJ databases">
        <title>Comparative genomics of Cryptococcus and Kwoniella reveals pathogenesis evolution and contrasting modes of karyotype evolution via chromosome fusion or intercentromeric recombination.</title>
        <authorList>
            <person name="Coelho M.A."/>
            <person name="David-Palma M."/>
            <person name="Shea T."/>
            <person name="Bowers K."/>
            <person name="McGinley-Smith S."/>
            <person name="Mohammad A.W."/>
            <person name="Gnirke A."/>
            <person name="Yurkov A.M."/>
            <person name="Nowrousian M."/>
            <person name="Sun S."/>
            <person name="Cuomo C.A."/>
            <person name="Heitman J."/>
        </authorList>
    </citation>
    <scope>NUCLEOTIDE SEQUENCE</scope>
    <source>
        <strain evidence="3">CBS 10117</strain>
    </source>
</reference>
<dbReference type="RefSeq" id="XP_018262841.1">
    <property type="nucleotide sequence ID" value="XM_018407630.1"/>
</dbReference>
<accession>A0A1A6A4L7</accession>
<keyword evidence="1" id="KW-0732">Signal</keyword>
<dbReference type="EMBL" id="KI894031">
    <property type="protein sequence ID" value="OBR84999.1"/>
    <property type="molecule type" value="Genomic_DNA"/>
</dbReference>
<reference evidence="2" key="1">
    <citation type="submission" date="2013-07" db="EMBL/GenBank/DDBJ databases">
        <title>The Genome Sequence of Cryptococcus dejecticola CBS10117.</title>
        <authorList>
            <consortium name="The Broad Institute Genome Sequencing Platform"/>
            <person name="Cuomo C."/>
            <person name="Litvintseva A."/>
            <person name="Chen Y."/>
            <person name="Heitman J."/>
            <person name="Sun S."/>
            <person name="Springer D."/>
            <person name="Dromer F."/>
            <person name="Young S.K."/>
            <person name="Zeng Q."/>
            <person name="Gargeya S."/>
            <person name="Fitzgerald M."/>
            <person name="Abouelleil A."/>
            <person name="Alvarado L."/>
            <person name="Berlin A.M."/>
            <person name="Chapman S.B."/>
            <person name="Dewar J."/>
            <person name="Goldberg J."/>
            <person name="Griggs A."/>
            <person name="Gujja S."/>
            <person name="Hansen M."/>
            <person name="Howarth C."/>
            <person name="Imamovic A."/>
            <person name="Larimer J."/>
            <person name="McCowan C."/>
            <person name="Murphy C."/>
            <person name="Pearson M."/>
            <person name="Priest M."/>
            <person name="Roberts A."/>
            <person name="Saif S."/>
            <person name="Shea T."/>
            <person name="Sykes S."/>
            <person name="Wortman J."/>
            <person name="Nusbaum C."/>
            <person name="Birren B."/>
        </authorList>
    </citation>
    <scope>NUCLEOTIDE SEQUENCE [LARGE SCALE GENOMIC DNA]</scope>
    <source>
        <strain evidence="2">CBS 10117</strain>
    </source>
</reference>
<dbReference type="KEGG" id="kdj:28968025"/>
<feature type="chain" id="PRO_5008342098" description="RING-type domain-containing protein" evidence="1">
    <location>
        <begin position="27"/>
        <end position="315"/>
    </location>
</feature>
<name>A0A1A6A4L7_9TREE</name>
<evidence type="ECO:0000313" key="3">
    <source>
        <dbReference type="EMBL" id="WWC62105.1"/>
    </source>
</evidence>
<evidence type="ECO:0008006" key="5">
    <source>
        <dbReference type="Google" id="ProtNLM"/>
    </source>
</evidence>
<dbReference type="GeneID" id="28968025"/>
<gene>
    <name evidence="2" type="ORF">I303_04326</name>
    <name evidence="3" type="ORF">I303_104695</name>
</gene>
<protein>
    <recommendedName>
        <fullName evidence="5">RING-type domain-containing protein</fullName>
    </recommendedName>
</protein>
<dbReference type="OrthoDB" id="2564301at2759"/>
<keyword evidence="4" id="KW-1185">Reference proteome</keyword>
<dbReference type="VEuPathDB" id="FungiDB:I303_04326"/>
<organism evidence="2">
    <name type="scientific">Kwoniella dejecticola CBS 10117</name>
    <dbReference type="NCBI Taxonomy" id="1296121"/>
    <lineage>
        <taxon>Eukaryota</taxon>
        <taxon>Fungi</taxon>
        <taxon>Dikarya</taxon>
        <taxon>Basidiomycota</taxon>
        <taxon>Agaricomycotina</taxon>
        <taxon>Tremellomycetes</taxon>
        <taxon>Tremellales</taxon>
        <taxon>Cryptococcaceae</taxon>
        <taxon>Kwoniella</taxon>
    </lineage>
</organism>
<proteinExistence type="predicted"/>
<dbReference type="Proteomes" id="UP000078595">
    <property type="component" value="Chromosome 5"/>
</dbReference>
<reference evidence="3" key="2">
    <citation type="submission" date="2013-07" db="EMBL/GenBank/DDBJ databases">
        <authorList>
            <consortium name="The Broad Institute Genome Sequencing Platform"/>
            <person name="Cuomo C."/>
            <person name="Litvintseva A."/>
            <person name="Chen Y."/>
            <person name="Heitman J."/>
            <person name="Sun S."/>
            <person name="Springer D."/>
            <person name="Dromer F."/>
            <person name="Young S.K."/>
            <person name="Zeng Q."/>
            <person name="Gargeya S."/>
            <person name="Fitzgerald M."/>
            <person name="Abouelleil A."/>
            <person name="Alvarado L."/>
            <person name="Berlin A.M."/>
            <person name="Chapman S.B."/>
            <person name="Dewar J."/>
            <person name="Goldberg J."/>
            <person name="Griggs A."/>
            <person name="Gujja S."/>
            <person name="Hansen M."/>
            <person name="Howarth C."/>
            <person name="Imamovic A."/>
            <person name="Larimer J."/>
            <person name="McCowan C."/>
            <person name="Murphy C."/>
            <person name="Pearson M."/>
            <person name="Priest M."/>
            <person name="Roberts A."/>
            <person name="Saif S."/>
            <person name="Shea T."/>
            <person name="Sykes S."/>
            <person name="Wortman J."/>
            <person name="Nusbaum C."/>
            <person name="Birren B."/>
        </authorList>
    </citation>
    <scope>NUCLEOTIDE SEQUENCE</scope>
    <source>
        <strain evidence="3">CBS 10117</strain>
    </source>
</reference>
<dbReference type="AlphaFoldDB" id="A0A1A6A4L7"/>